<sequence>MDAASDGSRSQDDPVLDRYLIQLWPAPPAPDAVLRRTSRTAAYWHDHARALPTQAELATRKAEQRAHVDAQAQAELAERERQRLAEQNLRWGGRIPAREVLEIAESLQLSQYDRALLDAVVAAGPQQQRAVARFAVRQAYTEAGLNGISWIDAALDALDHATPLPAPFDDPAAMWRALAEDPHVPSTTIRSPDGQADWSQQHMTLPALLHAAEPDPLRAAIATLVQAATGVGYDRRHSLLEAARRVLAR</sequence>
<dbReference type="EMBL" id="FNBE01000020">
    <property type="protein sequence ID" value="SDH18624.1"/>
    <property type="molecule type" value="Genomic_DNA"/>
</dbReference>
<dbReference type="AlphaFoldDB" id="A0A1G8ACD1"/>
<accession>A0A1G8ACD1</accession>
<dbReference type="RefSeq" id="WP_093089173.1">
    <property type="nucleotide sequence ID" value="NZ_FNBE01000020.1"/>
</dbReference>
<organism evidence="2 3">
    <name type="scientific">Pseudonocardia oroxyli</name>
    <dbReference type="NCBI Taxonomy" id="366584"/>
    <lineage>
        <taxon>Bacteria</taxon>
        <taxon>Bacillati</taxon>
        <taxon>Actinomycetota</taxon>
        <taxon>Actinomycetes</taxon>
        <taxon>Pseudonocardiales</taxon>
        <taxon>Pseudonocardiaceae</taxon>
        <taxon>Pseudonocardia</taxon>
    </lineage>
</organism>
<dbReference type="Proteomes" id="UP000198967">
    <property type="component" value="Unassembled WGS sequence"/>
</dbReference>
<gene>
    <name evidence="2" type="ORF">SAMN05216377_1203</name>
</gene>
<keyword evidence="1" id="KW-0175">Coiled coil</keyword>
<evidence type="ECO:0000256" key="1">
    <source>
        <dbReference type="SAM" id="Coils"/>
    </source>
</evidence>
<protein>
    <submittedName>
        <fullName evidence="2">Uncharacterized protein</fullName>
    </submittedName>
</protein>
<keyword evidence="3" id="KW-1185">Reference proteome</keyword>
<proteinExistence type="predicted"/>
<name>A0A1G8ACD1_PSEOR</name>
<dbReference type="OrthoDB" id="4485313at2"/>
<reference evidence="2 3" key="1">
    <citation type="submission" date="2016-10" db="EMBL/GenBank/DDBJ databases">
        <authorList>
            <person name="de Groot N.N."/>
        </authorList>
    </citation>
    <scope>NUCLEOTIDE SEQUENCE [LARGE SCALE GENOMIC DNA]</scope>
    <source>
        <strain evidence="2 3">CGMCC 4.3143</strain>
    </source>
</reference>
<evidence type="ECO:0000313" key="3">
    <source>
        <dbReference type="Proteomes" id="UP000198967"/>
    </source>
</evidence>
<feature type="coiled-coil region" evidence="1">
    <location>
        <begin position="60"/>
        <end position="87"/>
    </location>
</feature>
<evidence type="ECO:0000313" key="2">
    <source>
        <dbReference type="EMBL" id="SDH18624.1"/>
    </source>
</evidence>
<dbReference type="STRING" id="366584.SAMN05216377_1203"/>